<dbReference type="RefSeq" id="WP_039634481.1">
    <property type="nucleotide sequence ID" value="NZ_AYSO01000018.1"/>
</dbReference>
<sequence length="332" mass="37570">MKDQKYSTKSIMEAAFMSVFIIILIIITAYVPVLSIMGTALLPIPITVLYLRQDFKTTISCIIVSIILTCFVINPITAITAALDYAIVGLTLGYCIKSEKSSYFTLIALILSGILSTILTLLFTIWLVEKKSIMDFLNSFFITTSQYMKESLELTKKAYLDMGISEEKLIFIDQMEKFLTKDVLIGYIPIGIAFYNFISAYINMTISRVVLSRLKEKSVNVLSFTHFYITNLFGALLIALVCLSIILQSKGIISGNYLFIATSGFAIMTFVINGVAAISYYLIHKKKFSKTLTFIIIIFTFFLKLTNVYILVGIGEMILDFRKLDPYRMLRR</sequence>
<feature type="transmembrane region" description="Helical" evidence="1">
    <location>
        <begin position="226"/>
        <end position="246"/>
    </location>
</feature>
<dbReference type="Proteomes" id="UP000031366">
    <property type="component" value="Unassembled WGS sequence"/>
</dbReference>
<proteinExistence type="predicted"/>
<organism evidence="2 3">
    <name type="scientific">Clostridium argentinense CDC 2741</name>
    <dbReference type="NCBI Taxonomy" id="1418104"/>
    <lineage>
        <taxon>Bacteria</taxon>
        <taxon>Bacillati</taxon>
        <taxon>Bacillota</taxon>
        <taxon>Clostridia</taxon>
        <taxon>Eubacteriales</taxon>
        <taxon>Clostridiaceae</taxon>
        <taxon>Clostridium</taxon>
    </lineage>
</organism>
<comment type="caution">
    <text evidence="2">The sequence shown here is derived from an EMBL/GenBank/DDBJ whole genome shotgun (WGS) entry which is preliminary data.</text>
</comment>
<keyword evidence="1" id="KW-0472">Membrane</keyword>
<evidence type="ECO:0000313" key="2">
    <source>
        <dbReference type="EMBL" id="KIE46013.1"/>
    </source>
</evidence>
<evidence type="ECO:0008006" key="4">
    <source>
        <dbReference type="Google" id="ProtNLM"/>
    </source>
</evidence>
<feature type="transmembrane region" description="Helical" evidence="1">
    <location>
        <begin position="59"/>
        <end position="83"/>
    </location>
</feature>
<accession>A0A0C1U3G5</accession>
<feature type="transmembrane region" description="Helical" evidence="1">
    <location>
        <begin position="103"/>
        <end position="128"/>
    </location>
</feature>
<feature type="transmembrane region" description="Helical" evidence="1">
    <location>
        <begin position="258"/>
        <end position="282"/>
    </location>
</feature>
<dbReference type="Pfam" id="PF09991">
    <property type="entry name" value="DUF2232"/>
    <property type="match status" value="1"/>
</dbReference>
<keyword evidence="1" id="KW-1133">Transmembrane helix</keyword>
<dbReference type="InterPro" id="IPR018710">
    <property type="entry name" value="DUF2232"/>
</dbReference>
<evidence type="ECO:0000256" key="1">
    <source>
        <dbReference type="SAM" id="Phobius"/>
    </source>
</evidence>
<keyword evidence="3" id="KW-1185">Reference proteome</keyword>
<feature type="transmembrane region" description="Helical" evidence="1">
    <location>
        <begin position="294"/>
        <end position="319"/>
    </location>
</feature>
<keyword evidence="1" id="KW-0812">Transmembrane</keyword>
<name>A0A0C1U3G5_9CLOT</name>
<feature type="transmembrane region" description="Helical" evidence="1">
    <location>
        <begin position="184"/>
        <end position="206"/>
    </location>
</feature>
<dbReference type="PANTHER" id="PTHR41324">
    <property type="entry name" value="MEMBRANE PROTEIN-RELATED"/>
    <property type="match status" value="1"/>
</dbReference>
<gene>
    <name evidence="2" type="ORF">U732_2243</name>
</gene>
<reference evidence="2 3" key="1">
    <citation type="journal article" date="2015" name="Infect. Genet. Evol.">
        <title>Genomic sequences of six botulinum neurotoxin-producing strains representing three clostridial species illustrate the mobility and diversity of botulinum neurotoxin genes.</title>
        <authorList>
            <person name="Smith T.J."/>
            <person name="Hill K.K."/>
            <person name="Xie G."/>
            <person name="Foley B.T."/>
            <person name="Williamson C.H."/>
            <person name="Foster J.T."/>
            <person name="Johnson S.L."/>
            <person name="Chertkov O."/>
            <person name="Teshima H."/>
            <person name="Gibbons H.S."/>
            <person name="Johnsky L.A."/>
            <person name="Karavis M.A."/>
            <person name="Smith L.A."/>
        </authorList>
    </citation>
    <scope>NUCLEOTIDE SEQUENCE [LARGE SCALE GENOMIC DNA]</scope>
    <source>
        <strain evidence="2 3">CDC 2741</strain>
    </source>
</reference>
<dbReference type="OrthoDB" id="1938242at2"/>
<protein>
    <recommendedName>
        <fullName evidence="4">DUF2232 domain-containing protein</fullName>
    </recommendedName>
</protein>
<dbReference type="EMBL" id="AYSO01000018">
    <property type="protein sequence ID" value="KIE46013.1"/>
    <property type="molecule type" value="Genomic_DNA"/>
</dbReference>
<dbReference type="PANTHER" id="PTHR41324:SF1">
    <property type="entry name" value="DUF2232 DOMAIN-CONTAINING PROTEIN"/>
    <property type="match status" value="1"/>
</dbReference>
<feature type="transmembrane region" description="Helical" evidence="1">
    <location>
        <begin position="12"/>
        <end position="30"/>
    </location>
</feature>
<dbReference type="AlphaFoldDB" id="A0A0C1U3G5"/>
<dbReference type="STRING" id="29341.RSJ17_01620"/>
<evidence type="ECO:0000313" key="3">
    <source>
        <dbReference type="Proteomes" id="UP000031366"/>
    </source>
</evidence>